<dbReference type="FunCoup" id="A0A7R8UH84">
    <property type="interactions" value="27"/>
</dbReference>
<sequence>MEQTEQVDVDKISSIVNSQSTEIIKLLEKCEVKCGIPPLNAFEERYSIKFNFPTKETSSEHSQPATPTELTEAFKSLDKIPPCFAKIQRKPSLQSSGKQNSSKRNESFSSSVTSNTSLAKVNVDDILVATSRLFKECKERDSKFENVLKTATMDSRSTLHQFKESTQSLRRALEDLEKLVPRGLEGSVGIFDSAEEKAISDFREEIDALFCIQENKDLYPIVEMPDDKDLDVISKLAGDLLRV</sequence>
<keyword evidence="3" id="KW-1185">Reference proteome</keyword>
<dbReference type="OrthoDB" id="7883350at2759"/>
<proteinExistence type="predicted"/>
<protein>
    <submittedName>
        <fullName evidence="2">Uncharacterized protein</fullName>
    </submittedName>
</protein>
<name>A0A7R8UH84_HERIL</name>
<evidence type="ECO:0000256" key="1">
    <source>
        <dbReference type="SAM" id="MobiDB-lite"/>
    </source>
</evidence>
<dbReference type="AlphaFoldDB" id="A0A7R8UH84"/>
<feature type="region of interest" description="Disordered" evidence="1">
    <location>
        <begin position="89"/>
        <end position="110"/>
    </location>
</feature>
<dbReference type="EMBL" id="LR899010">
    <property type="protein sequence ID" value="CAD7080558.1"/>
    <property type="molecule type" value="Genomic_DNA"/>
</dbReference>
<evidence type="ECO:0000313" key="3">
    <source>
        <dbReference type="Proteomes" id="UP000594454"/>
    </source>
</evidence>
<feature type="compositionally biased region" description="Polar residues" evidence="1">
    <location>
        <begin position="91"/>
        <end position="100"/>
    </location>
</feature>
<dbReference type="Proteomes" id="UP000594454">
    <property type="component" value="Chromosome 2"/>
</dbReference>
<dbReference type="InParanoid" id="A0A7R8UH84"/>
<organism evidence="2 3">
    <name type="scientific">Hermetia illucens</name>
    <name type="common">Black soldier fly</name>
    <dbReference type="NCBI Taxonomy" id="343691"/>
    <lineage>
        <taxon>Eukaryota</taxon>
        <taxon>Metazoa</taxon>
        <taxon>Ecdysozoa</taxon>
        <taxon>Arthropoda</taxon>
        <taxon>Hexapoda</taxon>
        <taxon>Insecta</taxon>
        <taxon>Pterygota</taxon>
        <taxon>Neoptera</taxon>
        <taxon>Endopterygota</taxon>
        <taxon>Diptera</taxon>
        <taxon>Brachycera</taxon>
        <taxon>Stratiomyomorpha</taxon>
        <taxon>Stratiomyidae</taxon>
        <taxon>Hermetiinae</taxon>
        <taxon>Hermetia</taxon>
    </lineage>
</organism>
<reference evidence="2 3" key="1">
    <citation type="submission" date="2020-11" db="EMBL/GenBank/DDBJ databases">
        <authorList>
            <person name="Wallbank WR R."/>
            <person name="Pardo Diaz C."/>
            <person name="Kozak K."/>
            <person name="Martin S."/>
            <person name="Jiggins C."/>
            <person name="Moest M."/>
            <person name="Warren A I."/>
            <person name="Generalovic N T."/>
            <person name="Byers J.R.P. K."/>
            <person name="Montejo-Kovacevich G."/>
            <person name="Yen C E."/>
        </authorList>
    </citation>
    <scope>NUCLEOTIDE SEQUENCE [LARGE SCALE GENOMIC DNA]</scope>
</reference>
<gene>
    <name evidence="2" type="ORF">HERILL_LOCUS3705</name>
</gene>
<accession>A0A7R8UH84</accession>
<evidence type="ECO:0000313" key="2">
    <source>
        <dbReference type="EMBL" id="CAD7080558.1"/>
    </source>
</evidence>